<dbReference type="PROSITE" id="PS51257">
    <property type="entry name" value="PROKAR_LIPOPROTEIN"/>
    <property type="match status" value="1"/>
</dbReference>
<dbReference type="AlphaFoldDB" id="A0A0H3GEI3"/>
<organism evidence="3 4">
    <name type="scientific">Listeria monocytogenes serotype 1/2a (strain 10403S)</name>
    <dbReference type="NCBI Taxonomy" id="393133"/>
    <lineage>
        <taxon>Bacteria</taxon>
        <taxon>Bacillati</taxon>
        <taxon>Bacillota</taxon>
        <taxon>Bacilli</taxon>
        <taxon>Bacillales</taxon>
        <taxon>Listeriaceae</taxon>
        <taxon>Listeria</taxon>
    </lineage>
</organism>
<evidence type="ECO:0000256" key="2">
    <source>
        <dbReference type="SAM" id="SignalP"/>
    </source>
</evidence>
<accession>A0A0H3GEI3</accession>
<keyword evidence="2" id="KW-0732">Signal</keyword>
<evidence type="ECO:0000313" key="3">
    <source>
        <dbReference type="EMBL" id="AEO07307.1"/>
    </source>
</evidence>
<evidence type="ECO:0008006" key="5">
    <source>
        <dbReference type="Google" id="ProtNLM"/>
    </source>
</evidence>
<dbReference type="KEGG" id="lmt:LMRG_01513"/>
<evidence type="ECO:0000256" key="1">
    <source>
        <dbReference type="SAM" id="Coils"/>
    </source>
</evidence>
<name>A0A0H3GEI3_LISM4</name>
<sequence length="178" mass="20323">MKMKKGIVLLTGFLLAFSVFLAGCNGDQKESQEKKEQNDKFYQTGMNYENKLKNTYTILWDGSIDKIPNIDTFSNDNRQEVLDNLSNLEKKLGDLKKEIENDNSLSDINKEYVSNLSNGISKLEAMTIKLNAQVTTRGANTFEDDNFNLEIKELQSEVDDYLNKAVEIRKKYTPSNNS</sequence>
<feature type="coiled-coil region" evidence="1">
    <location>
        <begin position="78"/>
        <end position="105"/>
    </location>
</feature>
<evidence type="ECO:0000313" key="4">
    <source>
        <dbReference type="Proteomes" id="UP000001288"/>
    </source>
</evidence>
<dbReference type="HOGENOM" id="CLU_1508838_0_0_9"/>
<protein>
    <recommendedName>
        <fullName evidence="5">Lipoprotein</fullName>
    </recommendedName>
</protein>
<gene>
    <name evidence="3" type="ordered locus">LMRG_01513</name>
</gene>
<feature type="chain" id="PRO_5039046999" description="Lipoprotein" evidence="2">
    <location>
        <begin position="22"/>
        <end position="178"/>
    </location>
</feature>
<proteinExistence type="predicted"/>
<dbReference type="EMBL" id="CP002002">
    <property type="protein sequence ID" value="AEO07307.1"/>
    <property type="molecule type" value="Genomic_DNA"/>
</dbReference>
<keyword evidence="1" id="KW-0175">Coiled coil</keyword>
<feature type="signal peptide" evidence="2">
    <location>
        <begin position="1"/>
        <end position="21"/>
    </location>
</feature>
<reference evidence="4" key="1">
    <citation type="submission" date="2010-04" db="EMBL/GenBank/DDBJ databases">
        <title>The genome sequence of Listeria monocytogenes strain 10403S.</title>
        <authorList>
            <consortium name="The Broad Institute Genome Sequencing Platform"/>
            <consortium name="The Broad Institute Genome Sequencing Center for Infectious Disease"/>
            <person name="Borowsky M."/>
            <person name="Borodovsky M."/>
            <person name="Young S.K."/>
            <person name="Zeng Q."/>
            <person name="Koehrsen M."/>
            <person name="Fitzgerald M."/>
            <person name="Wiedmann M."/>
            <person name="Swaminathan B."/>
            <person name="Lauer P."/>
            <person name="Portnoy D."/>
            <person name="Cossart P."/>
            <person name="Buchrieser C."/>
            <person name="Higgins D."/>
            <person name="Abouelleil A."/>
            <person name="Alvarado L."/>
            <person name="Arachchi H.M."/>
            <person name="Berlin A."/>
            <person name="Borenstein D."/>
            <person name="Brown A."/>
            <person name="Chapman S.B."/>
            <person name="Chen Z."/>
            <person name="Dunbar C.D."/>
            <person name="Engels R."/>
            <person name="Freedman E."/>
            <person name="Gearin G."/>
            <person name="Gellesch M."/>
            <person name="Goldberg J."/>
            <person name="Griggs A."/>
            <person name="Gujja S."/>
            <person name="Heilman E."/>
            <person name="Heiman D."/>
            <person name="Howarth C."/>
            <person name="Jen D."/>
            <person name="Larson L."/>
            <person name="Lui A."/>
            <person name="MacDonald J."/>
            <person name="Mehta T."/>
            <person name="Montmayeur A."/>
            <person name="Neiman D."/>
            <person name="Park D."/>
            <person name="Pearson M."/>
            <person name="Priest M."/>
            <person name="Richards J."/>
            <person name="Roberts A."/>
            <person name="Saif S."/>
            <person name="Shea T."/>
            <person name="Shenoy N."/>
            <person name="Sisk P."/>
            <person name="Stolte C."/>
            <person name="Sykes S."/>
            <person name="Walk T."/>
            <person name="White J."/>
            <person name="Yandava C."/>
            <person name="Haas B."/>
            <person name="Nusbaum C."/>
            <person name="Birren B."/>
        </authorList>
    </citation>
    <scope>NUCLEOTIDE SEQUENCE [LARGE SCALE GENOMIC DNA]</scope>
    <source>
        <strain evidence="4">10403S</strain>
    </source>
</reference>
<feature type="coiled-coil region" evidence="1">
    <location>
        <begin position="144"/>
        <end position="171"/>
    </location>
</feature>
<dbReference type="Proteomes" id="UP000001288">
    <property type="component" value="Chromosome"/>
</dbReference>